<dbReference type="GeneID" id="36632814"/>
<dbReference type="PROSITE" id="PS50048">
    <property type="entry name" value="ZN2_CY6_FUNGAL_2"/>
    <property type="match status" value="1"/>
</dbReference>
<dbReference type="InterPro" id="IPR001138">
    <property type="entry name" value="Zn2Cys6_DnaBD"/>
</dbReference>
<dbReference type="Proteomes" id="UP000241690">
    <property type="component" value="Unassembled WGS sequence"/>
</dbReference>
<keyword evidence="1" id="KW-0805">Transcription regulation</keyword>
<dbReference type="Pfam" id="PF00172">
    <property type="entry name" value="Zn_clus"/>
    <property type="match status" value="1"/>
</dbReference>
<gene>
    <name evidence="7" type="ORF">M431DRAFT_91185</name>
</gene>
<evidence type="ECO:0000256" key="5">
    <source>
        <dbReference type="SAM" id="MobiDB-lite"/>
    </source>
</evidence>
<dbReference type="Gene3D" id="4.10.240.10">
    <property type="entry name" value="Zn(2)-C6 fungal-type DNA-binding domain"/>
    <property type="match status" value="1"/>
</dbReference>
<feature type="compositionally biased region" description="Polar residues" evidence="5">
    <location>
        <begin position="229"/>
        <end position="239"/>
    </location>
</feature>
<accession>A0A2T4A572</accession>
<feature type="region of interest" description="Disordered" evidence="5">
    <location>
        <begin position="104"/>
        <end position="123"/>
    </location>
</feature>
<dbReference type="SMART" id="SM00066">
    <property type="entry name" value="GAL4"/>
    <property type="match status" value="1"/>
</dbReference>
<proteinExistence type="predicted"/>
<dbReference type="PRINTS" id="PR00755">
    <property type="entry name" value="AFLATOXINBRP"/>
</dbReference>
<feature type="domain" description="Zn(2)-C6 fungal-type" evidence="6">
    <location>
        <begin position="17"/>
        <end position="47"/>
    </location>
</feature>
<organism evidence="7 8">
    <name type="scientific">Trichoderma harzianum CBS 226.95</name>
    <dbReference type="NCBI Taxonomy" id="983964"/>
    <lineage>
        <taxon>Eukaryota</taxon>
        <taxon>Fungi</taxon>
        <taxon>Dikarya</taxon>
        <taxon>Ascomycota</taxon>
        <taxon>Pezizomycotina</taxon>
        <taxon>Sordariomycetes</taxon>
        <taxon>Hypocreomycetidae</taxon>
        <taxon>Hypocreales</taxon>
        <taxon>Hypocreaceae</taxon>
        <taxon>Trichoderma</taxon>
    </lineage>
</organism>
<evidence type="ECO:0000259" key="6">
    <source>
        <dbReference type="PROSITE" id="PS50048"/>
    </source>
</evidence>
<dbReference type="STRING" id="983964.A0A2T4A572"/>
<name>A0A2T4A572_TRIHA</name>
<feature type="compositionally biased region" description="Polar residues" evidence="5">
    <location>
        <begin position="210"/>
        <end position="220"/>
    </location>
</feature>
<evidence type="ECO:0000256" key="3">
    <source>
        <dbReference type="ARBA" id="ARBA00023163"/>
    </source>
</evidence>
<dbReference type="SUPFAM" id="SSF57701">
    <property type="entry name" value="Zn2/Cys6 DNA-binding domain"/>
    <property type="match status" value="1"/>
</dbReference>
<evidence type="ECO:0000256" key="2">
    <source>
        <dbReference type="ARBA" id="ARBA00023125"/>
    </source>
</evidence>
<dbReference type="CDD" id="cd00067">
    <property type="entry name" value="GAL4"/>
    <property type="match status" value="1"/>
</dbReference>
<dbReference type="PROSITE" id="PS00463">
    <property type="entry name" value="ZN2_CY6_FUNGAL_1"/>
    <property type="match status" value="1"/>
</dbReference>
<dbReference type="InterPro" id="IPR036864">
    <property type="entry name" value="Zn2-C6_fun-type_DNA-bd_sf"/>
</dbReference>
<sequence>MASSYTNCMPGRKLKDSCDPCSASKLRCNKQKPTCARCTALSQHCSYSPARRAGRPHRVREKSQQQCPEITVETTITPVETSDQSVDMSLDTATLLVMQSERHNQINEQQQQQQPAESLSRQVSVPIHDTREDCTRVAISILEQLDIARRQPGLTNVNSATTDACQRLLTILVCPCSEKPGVALLVACACISLMDTVHHCHASQTATIPDLSASTTTTPGTEKDISNWPRASSSHNSQGSVEQLAKIARLILQFTDRYAQEPKGGNGWAQTTWLVAPIAALLRFRLQSVTHQAARRLVF</sequence>
<dbReference type="InterPro" id="IPR050675">
    <property type="entry name" value="OAF3"/>
</dbReference>
<keyword evidence="4" id="KW-0539">Nucleus</keyword>
<feature type="region of interest" description="Disordered" evidence="5">
    <location>
        <begin position="210"/>
        <end position="239"/>
    </location>
</feature>
<reference evidence="7 8" key="1">
    <citation type="submission" date="2016-07" db="EMBL/GenBank/DDBJ databases">
        <title>Multiple horizontal gene transfer events from other fungi enriched the ability of initially mycotrophic Trichoderma (Ascomycota) to feed on dead plant biomass.</title>
        <authorList>
            <consortium name="DOE Joint Genome Institute"/>
            <person name="Aerts A."/>
            <person name="Atanasova L."/>
            <person name="Chenthamara K."/>
            <person name="Zhang J."/>
            <person name="Grujic M."/>
            <person name="Henrissat B."/>
            <person name="Kuo A."/>
            <person name="Salamov A."/>
            <person name="Lipzen A."/>
            <person name="Labutti K."/>
            <person name="Barry K."/>
            <person name="Miao Y."/>
            <person name="Rahimi M.J."/>
            <person name="Shen Q."/>
            <person name="Grigoriev I.V."/>
            <person name="Kubicek C.P."/>
            <person name="Druzhinina I.S."/>
        </authorList>
    </citation>
    <scope>NUCLEOTIDE SEQUENCE [LARGE SCALE GENOMIC DNA]</scope>
    <source>
        <strain evidence="7 8">CBS 226.95</strain>
    </source>
</reference>
<evidence type="ECO:0000256" key="1">
    <source>
        <dbReference type="ARBA" id="ARBA00023015"/>
    </source>
</evidence>
<dbReference type="PANTHER" id="PTHR31069:SF32">
    <property type="entry name" value="ARGININE METABOLISM REGULATION PROTEIN II"/>
    <property type="match status" value="1"/>
</dbReference>
<dbReference type="PANTHER" id="PTHR31069">
    <property type="entry name" value="OLEATE-ACTIVATED TRANSCRIPTION FACTOR 1-RELATED"/>
    <property type="match status" value="1"/>
</dbReference>
<keyword evidence="2" id="KW-0238">DNA-binding</keyword>
<dbReference type="RefSeq" id="XP_024771871.1">
    <property type="nucleotide sequence ID" value="XM_024924231.1"/>
</dbReference>
<dbReference type="GO" id="GO:0003677">
    <property type="term" value="F:DNA binding"/>
    <property type="evidence" value="ECO:0007669"/>
    <property type="project" value="UniProtKB-KW"/>
</dbReference>
<evidence type="ECO:0000313" key="7">
    <source>
        <dbReference type="EMBL" id="PTB52194.1"/>
    </source>
</evidence>
<dbReference type="AlphaFoldDB" id="A0A2T4A572"/>
<evidence type="ECO:0000256" key="4">
    <source>
        <dbReference type="ARBA" id="ARBA00023242"/>
    </source>
</evidence>
<dbReference type="GO" id="GO:0008270">
    <property type="term" value="F:zinc ion binding"/>
    <property type="evidence" value="ECO:0007669"/>
    <property type="project" value="InterPro"/>
</dbReference>
<keyword evidence="3" id="KW-0804">Transcription</keyword>
<dbReference type="EMBL" id="KZ679684">
    <property type="protein sequence ID" value="PTB52194.1"/>
    <property type="molecule type" value="Genomic_DNA"/>
</dbReference>
<dbReference type="GO" id="GO:0000981">
    <property type="term" value="F:DNA-binding transcription factor activity, RNA polymerase II-specific"/>
    <property type="evidence" value="ECO:0007669"/>
    <property type="project" value="InterPro"/>
</dbReference>
<keyword evidence="8" id="KW-1185">Reference proteome</keyword>
<evidence type="ECO:0000313" key="8">
    <source>
        <dbReference type="Proteomes" id="UP000241690"/>
    </source>
</evidence>
<protein>
    <recommendedName>
        <fullName evidence="6">Zn(2)-C6 fungal-type domain-containing protein</fullName>
    </recommendedName>
</protein>